<dbReference type="OrthoDB" id="9809841at2"/>
<organism evidence="4 5">
    <name type="scientific">Hyphococcus luteus</name>
    <dbReference type="NCBI Taxonomy" id="2058213"/>
    <lineage>
        <taxon>Bacteria</taxon>
        <taxon>Pseudomonadati</taxon>
        <taxon>Pseudomonadota</taxon>
        <taxon>Alphaproteobacteria</taxon>
        <taxon>Parvularculales</taxon>
        <taxon>Parvularculaceae</taxon>
        <taxon>Hyphococcus</taxon>
    </lineage>
</organism>
<feature type="domain" description="3-octaprenyl-4-hydroxybenzoate carboxy-lyase-like C-terminal" evidence="3">
    <location>
        <begin position="328"/>
        <end position="462"/>
    </location>
</feature>
<dbReference type="InterPro" id="IPR049383">
    <property type="entry name" value="UbiD-like_N"/>
</dbReference>
<feature type="domain" description="3-octaprenyl-4-hydroxybenzoate carboxy-lyase-like N-terminal" evidence="2">
    <location>
        <begin position="20"/>
        <end position="101"/>
    </location>
</feature>
<dbReference type="SUPFAM" id="SSF50475">
    <property type="entry name" value="FMN-binding split barrel"/>
    <property type="match status" value="1"/>
</dbReference>
<dbReference type="InterPro" id="IPR049381">
    <property type="entry name" value="UbiD-like_C"/>
</dbReference>
<sequence length="491" mass="53548">MAIEINDLRSAIDFLRSIPGQFVETSVEVDPFAELAGVYRHIGAGGTVQRPTQTGPMMMFNAIKGHPGARVAIGILGSRERVSLLLGARTNRLGHHLNEALKHPVKPVMIASKDAPCHEVVHEATDPDFDIRKLIPAPTNTSLDAGPFITMGLVYGQDPENGDENVAIHRLCLQSRDEISIFFCQGRHLDVFRQKAEAASRPFPVSVNIGLDPAVYLGACFEPPATPLGFNELDIAGALRNRPVEMVPCKRIDSKALARAEIVIEGEILPNIRVAEDKNSHTGRAMPEFPGYNGRADPSLPILKVRAVTNRSNAITQTTIGPGEEHVNLAGIPTEASILTAVEKAMPGCIKNVYASPAGGGKLLAIMQVCKRAITDQGRERQAAICALASFSELKTVVLVDDDVDIFDPNDVLWAMATRYQSDVDTIILPGVRCHQLDPSQRPGFSSSIQATGVSCKTIFDCTVPFHMREEFQRAQFMEVDYRRFLPDTCL</sequence>
<name>A0A2S7KBA1_9PROT</name>
<dbReference type="GO" id="GO:0005737">
    <property type="term" value="C:cytoplasm"/>
    <property type="evidence" value="ECO:0007669"/>
    <property type="project" value="TreeGrafter"/>
</dbReference>
<reference evidence="4 5" key="1">
    <citation type="submission" date="2017-12" db="EMBL/GenBank/DDBJ databases">
        <authorList>
            <person name="Hurst M.R.H."/>
        </authorList>
    </citation>
    <scope>NUCLEOTIDE SEQUENCE [LARGE SCALE GENOMIC DNA]</scope>
    <source>
        <strain evidence="4 5">SY-3-19</strain>
    </source>
</reference>
<evidence type="ECO:0000259" key="1">
    <source>
        <dbReference type="Pfam" id="PF01977"/>
    </source>
</evidence>
<gene>
    <name evidence="4" type="ORF">CW354_02410</name>
</gene>
<dbReference type="AlphaFoldDB" id="A0A2S7KBA1"/>
<dbReference type="GO" id="GO:0016831">
    <property type="term" value="F:carboxy-lyase activity"/>
    <property type="evidence" value="ECO:0007669"/>
    <property type="project" value="InterPro"/>
</dbReference>
<dbReference type="Pfam" id="PF20696">
    <property type="entry name" value="UbiD_C"/>
    <property type="match status" value="1"/>
</dbReference>
<dbReference type="Gene3D" id="3.40.1670.10">
    <property type="entry name" value="UbiD C-terminal domain-like"/>
    <property type="match status" value="1"/>
</dbReference>
<dbReference type="RefSeq" id="WP_104828430.1">
    <property type="nucleotide sequence ID" value="NZ_PJCH01000001.1"/>
</dbReference>
<dbReference type="Pfam" id="PF20695">
    <property type="entry name" value="UbiD_N"/>
    <property type="match status" value="1"/>
</dbReference>
<protein>
    <submittedName>
        <fullName evidence="4">3,4-dihydroxybenzoate decarboxylase</fullName>
    </submittedName>
</protein>
<accession>A0A2S7KBA1</accession>
<comment type="caution">
    <text evidence="4">The sequence shown here is derived from an EMBL/GenBank/DDBJ whole genome shotgun (WGS) entry which is preliminary data.</text>
</comment>
<feature type="domain" description="3-octaprenyl-4-hydroxybenzoate carboxy-lyase-like Rift-related" evidence="1">
    <location>
        <begin position="111"/>
        <end position="320"/>
    </location>
</feature>
<dbReference type="EMBL" id="PJCH01000001">
    <property type="protein sequence ID" value="PQA89728.1"/>
    <property type="molecule type" value="Genomic_DNA"/>
</dbReference>
<dbReference type="Pfam" id="PF01977">
    <property type="entry name" value="UbiD"/>
    <property type="match status" value="1"/>
</dbReference>
<keyword evidence="5" id="KW-1185">Reference proteome</keyword>
<dbReference type="InterPro" id="IPR048304">
    <property type="entry name" value="UbiD_Rift_dom"/>
</dbReference>
<evidence type="ECO:0000259" key="2">
    <source>
        <dbReference type="Pfam" id="PF20695"/>
    </source>
</evidence>
<dbReference type="InterPro" id="IPR002830">
    <property type="entry name" value="UbiD"/>
</dbReference>
<dbReference type="PANTHER" id="PTHR30108">
    <property type="entry name" value="3-OCTAPRENYL-4-HYDROXYBENZOATE CARBOXY-LYASE-RELATED"/>
    <property type="match status" value="1"/>
</dbReference>
<evidence type="ECO:0000313" key="5">
    <source>
        <dbReference type="Proteomes" id="UP000239504"/>
    </source>
</evidence>
<dbReference type="PANTHER" id="PTHR30108:SF17">
    <property type="entry name" value="FERULIC ACID DECARBOXYLASE 1"/>
    <property type="match status" value="1"/>
</dbReference>
<dbReference type="SUPFAM" id="SSF143968">
    <property type="entry name" value="UbiD C-terminal domain-like"/>
    <property type="match status" value="1"/>
</dbReference>
<proteinExistence type="predicted"/>
<evidence type="ECO:0000259" key="3">
    <source>
        <dbReference type="Pfam" id="PF20696"/>
    </source>
</evidence>
<dbReference type="Proteomes" id="UP000239504">
    <property type="component" value="Unassembled WGS sequence"/>
</dbReference>
<evidence type="ECO:0000313" key="4">
    <source>
        <dbReference type="EMBL" id="PQA89728.1"/>
    </source>
</evidence>